<comment type="caution">
    <text evidence="1">The sequence shown here is derived from an EMBL/GenBank/DDBJ whole genome shotgun (WGS) entry which is preliminary data.</text>
</comment>
<name>X1GR83_9ZZZZ</name>
<reference evidence="1" key="1">
    <citation type="journal article" date="2014" name="Front. Microbiol.">
        <title>High frequency of phylogenetically diverse reductive dehalogenase-homologous genes in deep subseafloor sedimentary metagenomes.</title>
        <authorList>
            <person name="Kawai M."/>
            <person name="Futagami T."/>
            <person name="Toyoda A."/>
            <person name="Takaki Y."/>
            <person name="Nishi S."/>
            <person name="Hori S."/>
            <person name="Arai W."/>
            <person name="Tsubouchi T."/>
            <person name="Morono Y."/>
            <person name="Uchiyama I."/>
            <person name="Ito T."/>
            <person name="Fujiyama A."/>
            <person name="Inagaki F."/>
            <person name="Takami H."/>
        </authorList>
    </citation>
    <scope>NUCLEOTIDE SEQUENCE</scope>
    <source>
        <strain evidence="1">Expedition CK06-06</strain>
    </source>
</reference>
<dbReference type="AlphaFoldDB" id="X1GR83"/>
<gene>
    <name evidence="1" type="ORF">S03H2_38899</name>
</gene>
<sequence>NDRITWMPLIEGQEPPVKRGISFNNEKILLNHFGRIHISGFVNAAFLRMVPRNDWFENPTPRPLNHGTSWWPWDGYVNWYDERTPPKRQYSMHTDRPRDLWPDLNLVHVDATSGFGNDRLFLRFETYTPNFSHFEVNADETGWKKTGDRWTWLLESGRNTLRIRAVNKLGAKGKPSVIALNHADAPFGNN</sequence>
<accession>X1GR83</accession>
<protein>
    <submittedName>
        <fullName evidence="1">Uncharacterized protein</fullName>
    </submittedName>
</protein>
<organism evidence="1">
    <name type="scientific">marine sediment metagenome</name>
    <dbReference type="NCBI Taxonomy" id="412755"/>
    <lineage>
        <taxon>unclassified sequences</taxon>
        <taxon>metagenomes</taxon>
        <taxon>ecological metagenomes</taxon>
    </lineage>
</organism>
<feature type="non-terminal residue" evidence="1">
    <location>
        <position position="1"/>
    </location>
</feature>
<evidence type="ECO:0000313" key="1">
    <source>
        <dbReference type="EMBL" id="GAH59707.1"/>
    </source>
</evidence>
<dbReference type="EMBL" id="BARU01024013">
    <property type="protein sequence ID" value="GAH59707.1"/>
    <property type="molecule type" value="Genomic_DNA"/>
</dbReference>
<proteinExistence type="predicted"/>